<dbReference type="GO" id="GO:0009307">
    <property type="term" value="P:DNA restriction-modification system"/>
    <property type="evidence" value="ECO:0007669"/>
    <property type="project" value="UniProtKB-KW"/>
</dbReference>
<comment type="catalytic activity">
    <reaction evidence="6">
        <text>a 2'-deoxycytidine in DNA + S-adenosyl-L-methionine = a 5-methyl-2'-deoxycytidine in DNA + S-adenosyl-L-homocysteine + H(+)</text>
        <dbReference type="Rhea" id="RHEA:13681"/>
        <dbReference type="Rhea" id="RHEA-COMP:11369"/>
        <dbReference type="Rhea" id="RHEA-COMP:11370"/>
        <dbReference type="ChEBI" id="CHEBI:15378"/>
        <dbReference type="ChEBI" id="CHEBI:57856"/>
        <dbReference type="ChEBI" id="CHEBI:59789"/>
        <dbReference type="ChEBI" id="CHEBI:85452"/>
        <dbReference type="ChEBI" id="CHEBI:85454"/>
        <dbReference type="EC" id="2.1.1.37"/>
    </reaction>
</comment>
<evidence type="ECO:0000256" key="4">
    <source>
        <dbReference type="ARBA" id="ARBA00022691"/>
    </source>
</evidence>
<dbReference type="PANTHER" id="PTHR10629:SF52">
    <property type="entry name" value="DNA (CYTOSINE-5)-METHYLTRANSFERASE 1"/>
    <property type="match status" value="1"/>
</dbReference>
<evidence type="ECO:0000313" key="7">
    <source>
        <dbReference type="EMBL" id="RRJ22547.1"/>
    </source>
</evidence>
<dbReference type="OrthoDB" id="9813719at2"/>
<keyword evidence="8" id="KW-1185">Reference proteome</keyword>
<name>A0A3P3QMT3_9GAMM</name>
<dbReference type="GO" id="GO:0003886">
    <property type="term" value="F:DNA (cytosine-5-)-methyltransferase activity"/>
    <property type="evidence" value="ECO:0007669"/>
    <property type="project" value="UniProtKB-EC"/>
</dbReference>
<dbReference type="InterPro" id="IPR029063">
    <property type="entry name" value="SAM-dependent_MTases_sf"/>
</dbReference>
<reference evidence="7 8" key="1">
    <citation type="submission" date="2018-11" db="EMBL/GenBank/DDBJ databases">
        <title>Draft genome analysis of Rheinheimera mesophila isolated from an industrial waste site.</title>
        <authorList>
            <person name="Yu Q."/>
            <person name="Qi Y."/>
            <person name="Zhang H."/>
            <person name="Lu Y."/>
            <person name="Pu J."/>
        </authorList>
    </citation>
    <scope>NUCLEOTIDE SEQUENCE [LARGE SCALE GENOMIC DNA]</scope>
    <source>
        <strain evidence="7 8">IITR13</strain>
    </source>
</reference>
<keyword evidence="5" id="KW-0680">Restriction system</keyword>
<dbReference type="GO" id="GO:0044027">
    <property type="term" value="P:negative regulation of gene expression via chromosomal CpG island methylation"/>
    <property type="evidence" value="ECO:0007669"/>
    <property type="project" value="TreeGrafter"/>
</dbReference>
<gene>
    <name evidence="7" type="ORF">EIK76_00225</name>
</gene>
<proteinExistence type="predicted"/>
<dbReference type="PANTHER" id="PTHR10629">
    <property type="entry name" value="CYTOSINE-SPECIFIC METHYLTRANSFERASE"/>
    <property type="match status" value="1"/>
</dbReference>
<organism evidence="7 8">
    <name type="scientific">Rheinheimera mesophila</name>
    <dbReference type="NCBI Taxonomy" id="1547515"/>
    <lineage>
        <taxon>Bacteria</taxon>
        <taxon>Pseudomonadati</taxon>
        <taxon>Pseudomonadota</taxon>
        <taxon>Gammaproteobacteria</taxon>
        <taxon>Chromatiales</taxon>
        <taxon>Chromatiaceae</taxon>
        <taxon>Rheinheimera</taxon>
    </lineage>
</organism>
<protein>
    <recommendedName>
        <fullName evidence="1">DNA (cytosine-5-)-methyltransferase</fullName>
        <ecNumber evidence="1">2.1.1.37</ecNumber>
    </recommendedName>
</protein>
<sequence length="613" mass="66090">MRGLIVDNFAGGGGASTGIEMAIGRSVDIAINHDPDAIAMHTANHPNTLHYCESVFDVDPVQATAGRPVDLAWFSPDCTHFSKAKGSKPVSKEIRGLGWIAVRWILKTKLKVLFLENVEEYQDWGPVIEDAEGKCFPCPDRKGETFKAFVAILTTGINADHPALKECCEMLGINDPSPLIKGLGYKVEWRELRACDYGAPTIRKRLFLVARCDGRPIVWPTPTHGKPDSKEVKAGLLKPYRTAAECIDFSLPCRSIFGRKRPLAEATMKRIAKGLVRYVIEAQEPFIVTCNHSGDYFRGQGLTEPFKTIVASRDAHGLVVPELVPFITEHANASSQRNMPADEPLRTQCAQVKGGHFALVAPALAPFIVTNTTGHAPTSVNGQLPTQTTGNHHYLCAPVIARQFGKSIGHGVNEPSGTITAGGGGKSQLVAAFLAKHYGGNYTGPGASLQVPTPTVTTVDHNALVTSHLVKLRGTCKDGQPVTEPMPTITAGGNHVGEVRAFLLKYYGNEVDGADIVGPIGTITTRDRFGLVTVNGIDHVIVDIGMRMLQPHELFKAQGFPDDYIIDRDSSGKPMTKTAQVARCGNSVPPAFAEALTRANLPELCTSKQEQAA</sequence>
<keyword evidence="3 7" id="KW-0808">Transferase</keyword>
<evidence type="ECO:0000313" key="8">
    <source>
        <dbReference type="Proteomes" id="UP000276260"/>
    </source>
</evidence>
<dbReference type="RefSeq" id="WP_046521163.1">
    <property type="nucleotide sequence ID" value="NZ_LAVS01000090.1"/>
</dbReference>
<evidence type="ECO:0000256" key="6">
    <source>
        <dbReference type="ARBA" id="ARBA00047422"/>
    </source>
</evidence>
<evidence type="ECO:0000256" key="2">
    <source>
        <dbReference type="ARBA" id="ARBA00022603"/>
    </source>
</evidence>
<dbReference type="SUPFAM" id="SSF53335">
    <property type="entry name" value="S-adenosyl-L-methionine-dependent methyltransferases"/>
    <property type="match status" value="1"/>
</dbReference>
<dbReference type="Pfam" id="PF00145">
    <property type="entry name" value="DNA_methylase"/>
    <property type="match status" value="2"/>
</dbReference>
<dbReference type="EMBL" id="RRCF01000001">
    <property type="protein sequence ID" value="RRJ22547.1"/>
    <property type="molecule type" value="Genomic_DNA"/>
</dbReference>
<evidence type="ECO:0000256" key="5">
    <source>
        <dbReference type="ARBA" id="ARBA00022747"/>
    </source>
</evidence>
<keyword evidence="4" id="KW-0949">S-adenosyl-L-methionine</keyword>
<dbReference type="Gene3D" id="3.40.50.150">
    <property type="entry name" value="Vaccinia Virus protein VP39"/>
    <property type="match status" value="1"/>
</dbReference>
<accession>A0A3P3QMT3</accession>
<dbReference type="EC" id="2.1.1.37" evidence="1"/>
<dbReference type="InterPro" id="IPR001525">
    <property type="entry name" value="C5_MeTfrase"/>
</dbReference>
<dbReference type="Proteomes" id="UP000276260">
    <property type="component" value="Unassembled WGS sequence"/>
</dbReference>
<dbReference type="Gene3D" id="3.90.120.10">
    <property type="entry name" value="DNA Methylase, subunit A, domain 2"/>
    <property type="match status" value="1"/>
</dbReference>
<dbReference type="AlphaFoldDB" id="A0A3P3QMT3"/>
<comment type="caution">
    <text evidence="7">The sequence shown here is derived from an EMBL/GenBank/DDBJ whole genome shotgun (WGS) entry which is preliminary data.</text>
</comment>
<keyword evidence="2 7" id="KW-0489">Methyltransferase</keyword>
<evidence type="ECO:0000256" key="1">
    <source>
        <dbReference type="ARBA" id="ARBA00011975"/>
    </source>
</evidence>
<evidence type="ECO:0000256" key="3">
    <source>
        <dbReference type="ARBA" id="ARBA00022679"/>
    </source>
</evidence>
<dbReference type="GO" id="GO:0003677">
    <property type="term" value="F:DNA binding"/>
    <property type="evidence" value="ECO:0007669"/>
    <property type="project" value="TreeGrafter"/>
</dbReference>
<dbReference type="GO" id="GO:0032259">
    <property type="term" value="P:methylation"/>
    <property type="evidence" value="ECO:0007669"/>
    <property type="project" value="UniProtKB-KW"/>
</dbReference>
<dbReference type="InterPro" id="IPR050390">
    <property type="entry name" value="C5-Methyltransferase"/>
</dbReference>